<dbReference type="PANTHER" id="PTHR42993:SF1">
    <property type="entry name" value="MAOC-LIKE DEHYDRATASE DOMAIN-CONTAINING PROTEIN"/>
    <property type="match status" value="1"/>
</dbReference>
<proteinExistence type="inferred from homology"/>
<evidence type="ECO:0000256" key="1">
    <source>
        <dbReference type="ARBA" id="ARBA00005254"/>
    </source>
</evidence>
<evidence type="ECO:0000313" key="3">
    <source>
        <dbReference type="EMBL" id="CUU66996.1"/>
    </source>
</evidence>
<feature type="domain" description="MaoC-like" evidence="2">
    <location>
        <begin position="14"/>
        <end position="114"/>
    </location>
</feature>
<accession>A0A0X2NNH0</accession>
<dbReference type="EMBL" id="FAUH01000017">
    <property type="protein sequence ID" value="CUU66996.1"/>
    <property type="molecule type" value="Genomic_DNA"/>
</dbReference>
<dbReference type="PANTHER" id="PTHR42993">
    <property type="entry name" value="MAOC-LIKE DEHYDRATASE DOMAIN-CONTAINING PROTEIN"/>
    <property type="match status" value="1"/>
</dbReference>
<dbReference type="Proteomes" id="UP000182498">
    <property type="component" value="Unassembled WGS sequence"/>
</dbReference>
<dbReference type="AlphaFoldDB" id="A0A0X2NNH0"/>
<name>A0A0X2NNH0_9CORY</name>
<reference evidence="4" key="1">
    <citation type="submission" date="2015-11" db="EMBL/GenBank/DDBJ databases">
        <authorList>
            <person name="Dugat-Bony E."/>
        </authorList>
    </citation>
    <scope>NUCLEOTIDE SEQUENCE [LARGE SCALE GENOMIC DNA]</scope>
    <source>
        <strain evidence="4">Mu292</strain>
    </source>
</reference>
<dbReference type="InterPro" id="IPR029069">
    <property type="entry name" value="HotDog_dom_sf"/>
</dbReference>
<keyword evidence="4" id="KW-1185">Reference proteome</keyword>
<comment type="similarity">
    <text evidence="1">Belongs to the enoyl-CoA hydratase/isomerase family.</text>
</comment>
<protein>
    <submittedName>
        <fullName evidence="3">Acyl dehydratase</fullName>
    </submittedName>
</protein>
<dbReference type="SUPFAM" id="SSF54637">
    <property type="entry name" value="Thioesterase/thiol ester dehydrase-isomerase"/>
    <property type="match status" value="1"/>
</dbReference>
<dbReference type="RefSeq" id="WP_073884555.1">
    <property type="nucleotide sequence ID" value="NZ_FAUH01000017.1"/>
</dbReference>
<organism evidence="3 4">
    <name type="scientific">Corynebacterium variabile</name>
    <dbReference type="NCBI Taxonomy" id="1727"/>
    <lineage>
        <taxon>Bacteria</taxon>
        <taxon>Bacillati</taxon>
        <taxon>Actinomycetota</taxon>
        <taxon>Actinomycetes</taxon>
        <taxon>Mycobacteriales</taxon>
        <taxon>Corynebacteriaceae</taxon>
        <taxon>Corynebacterium</taxon>
    </lineage>
</organism>
<sequence>MRTFTTTEELTDAKGEDLGVTDWTTMTQERVNNMADAIDDHQWIHVDKERADAGPFGGPIAHGFLSLSYLPTLAGQTFDFSAWPALINYGLNKARFPVPVHVGDRIRAHAILADVVPKGSGTLVTLDLTLEIDGGDGTVKPGCLCEFLVLLLGEPS</sequence>
<dbReference type="InterPro" id="IPR002539">
    <property type="entry name" value="MaoC-like_dom"/>
</dbReference>
<evidence type="ECO:0000259" key="2">
    <source>
        <dbReference type="Pfam" id="PF01575"/>
    </source>
</evidence>
<dbReference type="Gene3D" id="3.10.129.10">
    <property type="entry name" value="Hotdog Thioesterase"/>
    <property type="match status" value="1"/>
</dbReference>
<dbReference type="CDD" id="cd03450">
    <property type="entry name" value="NodN"/>
    <property type="match status" value="1"/>
</dbReference>
<evidence type="ECO:0000313" key="4">
    <source>
        <dbReference type="Proteomes" id="UP000182498"/>
    </source>
</evidence>
<gene>
    <name evidence="3" type="ORF">CVAR292_02349</name>
</gene>
<dbReference type="Pfam" id="PF01575">
    <property type="entry name" value="MaoC_dehydratas"/>
    <property type="match status" value="1"/>
</dbReference>
<dbReference type="OrthoDB" id="9801735at2"/>
<dbReference type="InterPro" id="IPR039375">
    <property type="entry name" value="NodN-like"/>
</dbReference>